<sequence length="73" mass="7938">MESRPSTALWSTAAGAAARDFDYGVGDDRRRAEQEVRAGVAARIRAAGRADPMTTSRERQAYELAALIAEGRR</sequence>
<dbReference type="RefSeq" id="WP_210053225.1">
    <property type="nucleotide sequence ID" value="NZ_JAGIOB010000001.1"/>
</dbReference>
<organism evidence="1 2">
    <name type="scientific">Microlunatus capsulatus</name>
    <dbReference type="NCBI Taxonomy" id="99117"/>
    <lineage>
        <taxon>Bacteria</taxon>
        <taxon>Bacillati</taxon>
        <taxon>Actinomycetota</taxon>
        <taxon>Actinomycetes</taxon>
        <taxon>Propionibacteriales</taxon>
        <taxon>Propionibacteriaceae</taxon>
        <taxon>Microlunatus</taxon>
    </lineage>
</organism>
<accession>A0ABS4Z6M2</accession>
<keyword evidence="2" id="KW-1185">Reference proteome</keyword>
<dbReference type="Proteomes" id="UP000758168">
    <property type="component" value="Unassembled WGS sequence"/>
</dbReference>
<evidence type="ECO:0000313" key="2">
    <source>
        <dbReference type="Proteomes" id="UP000758168"/>
    </source>
</evidence>
<evidence type="ECO:0000313" key="1">
    <source>
        <dbReference type="EMBL" id="MBP2415903.1"/>
    </source>
</evidence>
<protein>
    <submittedName>
        <fullName evidence="1">Uncharacterized protein</fullName>
    </submittedName>
</protein>
<gene>
    <name evidence="1" type="ORF">JOF54_000825</name>
</gene>
<reference evidence="1 2" key="1">
    <citation type="submission" date="2021-03" db="EMBL/GenBank/DDBJ databases">
        <title>Sequencing the genomes of 1000 actinobacteria strains.</title>
        <authorList>
            <person name="Klenk H.-P."/>
        </authorList>
    </citation>
    <scope>NUCLEOTIDE SEQUENCE [LARGE SCALE GENOMIC DNA]</scope>
    <source>
        <strain evidence="1 2">DSM 12936</strain>
    </source>
</reference>
<comment type="caution">
    <text evidence="1">The sequence shown here is derived from an EMBL/GenBank/DDBJ whole genome shotgun (WGS) entry which is preliminary data.</text>
</comment>
<proteinExistence type="predicted"/>
<name>A0ABS4Z6M2_9ACTN</name>
<dbReference type="EMBL" id="JAGIOB010000001">
    <property type="protein sequence ID" value="MBP2415903.1"/>
    <property type="molecule type" value="Genomic_DNA"/>
</dbReference>